<reference evidence="1 2" key="1">
    <citation type="submission" date="2020-03" db="EMBL/GenBank/DDBJ databases">
        <title>Genomic Encyclopedia of Type Strains, Phase IV (KMG-IV): sequencing the most valuable type-strain genomes for metagenomic binning, comparative biology and taxonomic classification.</title>
        <authorList>
            <person name="Goeker M."/>
        </authorList>
    </citation>
    <scope>NUCLEOTIDE SEQUENCE [LARGE SCALE GENOMIC DNA]</scope>
    <source>
        <strain evidence="1 2">DSM 19867</strain>
    </source>
</reference>
<proteinExistence type="predicted"/>
<dbReference type="Proteomes" id="UP000570514">
    <property type="component" value="Unassembled WGS sequence"/>
</dbReference>
<evidence type="ECO:0000313" key="1">
    <source>
        <dbReference type="EMBL" id="NIK87605.1"/>
    </source>
</evidence>
<keyword evidence="2" id="KW-1185">Reference proteome</keyword>
<gene>
    <name evidence="1" type="ORF">FHS83_000923</name>
</gene>
<dbReference type="RefSeq" id="WP_167081373.1">
    <property type="nucleotide sequence ID" value="NZ_BAAADC010000001.1"/>
</dbReference>
<protein>
    <recommendedName>
        <fullName evidence="3">NERD domain-containing protein</fullName>
    </recommendedName>
</protein>
<organism evidence="1 2">
    <name type="scientific">Rhizomicrobium palustre</name>
    <dbReference type="NCBI Taxonomy" id="189966"/>
    <lineage>
        <taxon>Bacteria</taxon>
        <taxon>Pseudomonadati</taxon>
        <taxon>Pseudomonadota</taxon>
        <taxon>Alphaproteobacteria</taxon>
        <taxon>Micropepsales</taxon>
        <taxon>Micropepsaceae</taxon>
        <taxon>Rhizomicrobium</taxon>
    </lineage>
</organism>
<evidence type="ECO:0000313" key="2">
    <source>
        <dbReference type="Proteomes" id="UP000570514"/>
    </source>
</evidence>
<name>A0A846MWK6_9PROT</name>
<dbReference type="AlphaFoldDB" id="A0A846MWK6"/>
<dbReference type="EMBL" id="JAASRM010000001">
    <property type="protein sequence ID" value="NIK87605.1"/>
    <property type="molecule type" value="Genomic_DNA"/>
</dbReference>
<evidence type="ECO:0008006" key="3">
    <source>
        <dbReference type="Google" id="ProtNLM"/>
    </source>
</evidence>
<accession>A0A846MWK6</accession>
<sequence>MLKSTSKFIETLRKDKIHSPAVRSFTEAEWRRDYASLGTDSEEERAVFNAGLWVAPRLQRLWSQIDRLDITRFDFESVVTILMLIAVREYHRHSEPLPKGRPSPLSADYGCTALGDALWRALSFLASKRNEFRGEAKMDVGVAASLLKHCATIYVLEYMMSRVVHCGWQLEHTAEGHIFRPRSSTLEFANNEAIALASRDEEYLEFYLVFRQAWDQGQLRDEAPFQPRLISRTPTRAKFRIVNKPPVEMPATIALFKMDIPDWLRPMMETEPQNLPGISVAQLVRAWLLIHTIFEKIYDRDTRNGSADYATTSLHEDDLLAIFLLHKYPRRIAEALIKFFTYDWRRHESLWTSPLVKVGHLFYPFLPSVMSPNMTRLLDLWLGRCKYVTDKGNLDTLQTLRGSIFEKHIRTTLAHYFEKNPNWDGHIYPLGIEIDGNEIDLLWRLGSTIFVGEAKFMKYPANPNEIGNYFRELEHGAEQASKRVAALQSNRIRIAELLKWEGKPEEMSFQPCVVCGHAVGSGLSFGGVPCIQFDMLEMFFREEQYGMSRSSAGDRDIALPLPKSHNLAKMAALFLNNPPDTWFRKKAIKTAAVLGCEIGEEKVYFEHRTADIPRTTEREIYSRERLTKWLELLAEHNGVRGGSAPD</sequence>
<comment type="caution">
    <text evidence="1">The sequence shown here is derived from an EMBL/GenBank/DDBJ whole genome shotgun (WGS) entry which is preliminary data.</text>
</comment>